<accession>A0ABD5YLP5</accession>
<organism evidence="6 7">
    <name type="scientific">Halocatena marina</name>
    <dbReference type="NCBI Taxonomy" id="2934937"/>
    <lineage>
        <taxon>Archaea</taxon>
        <taxon>Methanobacteriati</taxon>
        <taxon>Methanobacteriota</taxon>
        <taxon>Stenosarchaea group</taxon>
        <taxon>Halobacteria</taxon>
        <taxon>Halobacteriales</taxon>
        <taxon>Natronomonadaceae</taxon>
        <taxon>Halocatena</taxon>
    </lineage>
</organism>
<dbReference type="PROSITE" id="PS51935">
    <property type="entry name" value="NLPC_P60"/>
    <property type="match status" value="1"/>
</dbReference>
<name>A0ABD5YLP5_9EURY</name>
<dbReference type="InterPro" id="IPR051202">
    <property type="entry name" value="Peptidase_C40"/>
</dbReference>
<dbReference type="Gene3D" id="3.90.1720.10">
    <property type="entry name" value="endopeptidase domain like (from Nostoc punctiforme)"/>
    <property type="match status" value="1"/>
</dbReference>
<keyword evidence="7" id="KW-1185">Reference proteome</keyword>
<dbReference type="Gene3D" id="2.30.30.40">
    <property type="entry name" value="SH3 Domains"/>
    <property type="match status" value="1"/>
</dbReference>
<dbReference type="InterPro" id="IPR038765">
    <property type="entry name" value="Papain-like_cys_pep_sf"/>
</dbReference>
<evidence type="ECO:0000259" key="5">
    <source>
        <dbReference type="PROSITE" id="PS51935"/>
    </source>
</evidence>
<sequence length="343" mass="37112">MTLPTVMCALGRCETRYAPDERVVCFDLAARQTETGIAVSGRVQSAQLRDRVVSSVGNATEMVETNIDVIEEHARERTVTVGVAPVRGESESDAERITEILYGASVTAFDTEGAWTRVRTPDAYLGWVRSEYLVAPVDGAFDHVLTADVPDLVDGVETVYAGTECHVRDVDSHPVIEFRTGTTVRLEDAVVSSLTNAAMVSDADSGLTAQAVVTNATRYLGTPYRWGGMTTDGIDCSGLVWMAYRLAGLTLPRDADQQRRLGVSVSYENLQPGDLLFFPGHVALSLGGSDYIHADGTVGAVVTASPDPDANLDRDLIHEPDQQQPTHHTATDRKFEMAKRILG</sequence>
<feature type="domain" description="NlpC/P60" evidence="5">
    <location>
        <begin position="206"/>
        <end position="324"/>
    </location>
</feature>
<dbReference type="PANTHER" id="PTHR47053">
    <property type="entry name" value="MUREIN DD-ENDOPEPTIDASE MEPH-RELATED"/>
    <property type="match status" value="1"/>
</dbReference>
<evidence type="ECO:0000256" key="1">
    <source>
        <dbReference type="ARBA" id="ARBA00007074"/>
    </source>
</evidence>
<dbReference type="RefSeq" id="WP_264554564.1">
    <property type="nucleotide sequence ID" value="NZ_CP109979.1"/>
</dbReference>
<protein>
    <submittedName>
        <fullName evidence="6">C40 family peptidase</fullName>
    </submittedName>
</protein>
<dbReference type="GO" id="GO:0006508">
    <property type="term" value="P:proteolysis"/>
    <property type="evidence" value="ECO:0007669"/>
    <property type="project" value="UniProtKB-KW"/>
</dbReference>
<evidence type="ECO:0000256" key="2">
    <source>
        <dbReference type="ARBA" id="ARBA00022670"/>
    </source>
</evidence>
<evidence type="ECO:0000256" key="3">
    <source>
        <dbReference type="ARBA" id="ARBA00022801"/>
    </source>
</evidence>
<reference evidence="6 7" key="1">
    <citation type="journal article" date="2019" name="Int. J. Syst. Evol. Microbiol.">
        <title>The Global Catalogue of Microorganisms (GCM) 10K type strain sequencing project: providing services to taxonomists for standard genome sequencing and annotation.</title>
        <authorList>
            <consortium name="The Broad Institute Genomics Platform"/>
            <consortium name="The Broad Institute Genome Sequencing Center for Infectious Disease"/>
            <person name="Wu L."/>
            <person name="Ma J."/>
        </authorList>
    </citation>
    <scope>NUCLEOTIDE SEQUENCE [LARGE SCALE GENOMIC DNA]</scope>
    <source>
        <strain evidence="6 7">RDMS1</strain>
    </source>
</reference>
<dbReference type="AlphaFoldDB" id="A0ABD5YLP5"/>
<dbReference type="InterPro" id="IPR000064">
    <property type="entry name" value="NLP_P60_dom"/>
</dbReference>
<keyword evidence="2" id="KW-0645">Protease</keyword>
<dbReference type="GO" id="GO:0008234">
    <property type="term" value="F:cysteine-type peptidase activity"/>
    <property type="evidence" value="ECO:0007669"/>
    <property type="project" value="UniProtKB-KW"/>
</dbReference>
<dbReference type="Pfam" id="PF08239">
    <property type="entry name" value="SH3_3"/>
    <property type="match status" value="1"/>
</dbReference>
<gene>
    <name evidence="6" type="ORF">ACFQL7_09960</name>
</gene>
<dbReference type="InterPro" id="IPR003646">
    <property type="entry name" value="SH3-like_bac-type"/>
</dbReference>
<evidence type="ECO:0000313" key="6">
    <source>
        <dbReference type="EMBL" id="MFC7190146.1"/>
    </source>
</evidence>
<proteinExistence type="inferred from homology"/>
<keyword evidence="3" id="KW-0378">Hydrolase</keyword>
<dbReference type="EMBL" id="JBHTAX010000001">
    <property type="protein sequence ID" value="MFC7190146.1"/>
    <property type="molecule type" value="Genomic_DNA"/>
</dbReference>
<keyword evidence="4" id="KW-0788">Thiol protease</keyword>
<dbReference type="GeneID" id="76199725"/>
<evidence type="ECO:0000256" key="4">
    <source>
        <dbReference type="ARBA" id="ARBA00022807"/>
    </source>
</evidence>
<comment type="similarity">
    <text evidence="1">Belongs to the peptidase C40 family.</text>
</comment>
<dbReference type="PANTHER" id="PTHR47053:SF1">
    <property type="entry name" value="MUREIN DD-ENDOPEPTIDASE MEPH-RELATED"/>
    <property type="match status" value="1"/>
</dbReference>
<evidence type="ECO:0000313" key="7">
    <source>
        <dbReference type="Proteomes" id="UP001596417"/>
    </source>
</evidence>
<comment type="caution">
    <text evidence="6">The sequence shown here is derived from an EMBL/GenBank/DDBJ whole genome shotgun (WGS) entry which is preliminary data.</text>
</comment>
<dbReference type="Proteomes" id="UP001596417">
    <property type="component" value="Unassembled WGS sequence"/>
</dbReference>
<dbReference type="Pfam" id="PF00877">
    <property type="entry name" value="NLPC_P60"/>
    <property type="match status" value="1"/>
</dbReference>
<dbReference type="SUPFAM" id="SSF54001">
    <property type="entry name" value="Cysteine proteinases"/>
    <property type="match status" value="1"/>
</dbReference>